<dbReference type="PROSITE" id="PS51257">
    <property type="entry name" value="PROKAR_LIPOPROTEIN"/>
    <property type="match status" value="1"/>
</dbReference>
<keyword evidence="4" id="KW-1185">Reference proteome</keyword>
<name>A0A975YHB8_9RHOB</name>
<proteinExistence type="predicted"/>
<dbReference type="Proteomes" id="UP000693972">
    <property type="component" value="Unassembled WGS sequence"/>
</dbReference>
<dbReference type="EMBL" id="CP078073">
    <property type="protein sequence ID" value="QXL89349.1"/>
    <property type="molecule type" value="Genomic_DNA"/>
</dbReference>
<dbReference type="EMBL" id="JAIMBW010000001">
    <property type="protein sequence ID" value="MBY4892613.1"/>
    <property type="molecule type" value="Genomic_DNA"/>
</dbReference>
<accession>A0A975YHB8</accession>
<reference evidence="3 4" key="1">
    <citation type="submission" date="2021-07" db="EMBL/GenBank/DDBJ databases">
        <title>Karlodiniumbacter phycospheric gen. nov., sp. nov., a phycosphere bacterium isolated from karlodinium veneficum.</title>
        <authorList>
            <person name="Peng Y."/>
            <person name="Jiang L."/>
            <person name="Lee J."/>
        </authorList>
    </citation>
    <scope>NUCLEOTIDE SEQUENCE</scope>
    <source>
        <strain evidence="3 4">N5</strain>
    </source>
</reference>
<gene>
    <name evidence="2" type="ORF">KUL25_07525</name>
    <name evidence="3" type="ORF">KUL25_07530</name>
</gene>
<dbReference type="RefSeq" id="WP_257892392.1">
    <property type="nucleotide sequence ID" value="NZ_JAIMBW010000001.1"/>
</dbReference>
<organism evidence="3">
    <name type="scientific">Gymnodinialimonas phycosphaerae</name>
    <dbReference type="NCBI Taxonomy" id="2841589"/>
    <lineage>
        <taxon>Bacteria</taxon>
        <taxon>Pseudomonadati</taxon>
        <taxon>Pseudomonadota</taxon>
        <taxon>Alphaproteobacteria</taxon>
        <taxon>Rhodobacterales</taxon>
        <taxon>Paracoccaceae</taxon>
        <taxon>Gymnodinialimonas</taxon>
    </lineage>
</organism>
<evidence type="ECO:0000256" key="1">
    <source>
        <dbReference type="SAM" id="SignalP"/>
    </source>
</evidence>
<sequence>MTKTFSILTLALALPLLAPTAAQACFAADCPGYALTGVIVPEHVQNLPARSVGPWLPGILATVAVQAAGATDDPAAPFQTGMVIAGPANLGLVALGRDCCRLFPLEVGR</sequence>
<evidence type="ECO:0000313" key="4">
    <source>
        <dbReference type="Proteomes" id="UP000693972"/>
    </source>
</evidence>
<feature type="chain" id="PRO_5036949072" evidence="1">
    <location>
        <begin position="25"/>
        <end position="109"/>
    </location>
</feature>
<keyword evidence="1" id="KW-0732">Signal</keyword>
<dbReference type="AlphaFoldDB" id="A0A975YHB8"/>
<evidence type="ECO:0000313" key="2">
    <source>
        <dbReference type="EMBL" id="MBY4892613.1"/>
    </source>
</evidence>
<protein>
    <submittedName>
        <fullName evidence="3">Uncharacterized protein</fullName>
    </submittedName>
</protein>
<feature type="signal peptide" evidence="1">
    <location>
        <begin position="1"/>
        <end position="24"/>
    </location>
</feature>
<evidence type="ECO:0000313" key="3">
    <source>
        <dbReference type="EMBL" id="QXL89349.1"/>
    </source>
</evidence>